<dbReference type="Pfam" id="PF04463">
    <property type="entry name" value="2-thiour_desulf"/>
    <property type="match status" value="1"/>
</dbReference>
<evidence type="ECO:0000313" key="2">
    <source>
        <dbReference type="Proteomes" id="UP000661691"/>
    </source>
</evidence>
<accession>A0A926NCL7</accession>
<sequence>MHKIVSACFAGVQCRYDAKHNQVTKIQRLVQEGKAIPVCPEQMGGLTTPRNPAEIVGGDGKDVLAGNAQVIDNQGNDVTKAFIRGAYEALAMAQRVGANEAILKERSPSCGSCMIYDGSFTGNKREGLGVTAALLEQHGIHVSSEET</sequence>
<name>A0A926NCL7_9BACL</name>
<protein>
    <submittedName>
        <fullName evidence="1">DUF523 domain-containing protein</fullName>
    </submittedName>
</protein>
<dbReference type="PANTHER" id="PTHR30087">
    <property type="entry name" value="INNER MEMBRANE PROTEIN"/>
    <property type="match status" value="1"/>
</dbReference>
<comment type="caution">
    <text evidence="1">The sequence shown here is derived from an EMBL/GenBank/DDBJ whole genome shotgun (WGS) entry which is preliminary data.</text>
</comment>
<gene>
    <name evidence="1" type="ORF">IC620_01965</name>
</gene>
<dbReference type="EMBL" id="JACXAH010000002">
    <property type="protein sequence ID" value="MBD1371124.1"/>
    <property type="molecule type" value="Genomic_DNA"/>
</dbReference>
<evidence type="ECO:0000313" key="1">
    <source>
        <dbReference type="EMBL" id="MBD1371124.1"/>
    </source>
</evidence>
<organism evidence="1 2">
    <name type="scientific">Polycladospora coralii</name>
    <dbReference type="NCBI Taxonomy" id="2771432"/>
    <lineage>
        <taxon>Bacteria</taxon>
        <taxon>Bacillati</taxon>
        <taxon>Bacillota</taxon>
        <taxon>Bacilli</taxon>
        <taxon>Bacillales</taxon>
        <taxon>Thermoactinomycetaceae</taxon>
        <taxon>Polycladospora</taxon>
    </lineage>
</organism>
<dbReference type="PANTHER" id="PTHR30087:SF1">
    <property type="entry name" value="HYPOTHETICAL CYTOSOLIC PROTEIN"/>
    <property type="match status" value="1"/>
</dbReference>
<proteinExistence type="predicted"/>
<dbReference type="InterPro" id="IPR007553">
    <property type="entry name" value="2-thiour_desulf"/>
</dbReference>
<keyword evidence="2" id="KW-1185">Reference proteome</keyword>
<dbReference type="Proteomes" id="UP000661691">
    <property type="component" value="Unassembled WGS sequence"/>
</dbReference>
<dbReference type="RefSeq" id="WP_191141379.1">
    <property type="nucleotide sequence ID" value="NZ_JACXAH010000002.1"/>
</dbReference>
<dbReference type="AlphaFoldDB" id="A0A926NCL7"/>
<reference evidence="1" key="1">
    <citation type="submission" date="2020-09" db="EMBL/GenBank/DDBJ databases">
        <title>A novel bacterium of genus Hazenella, isolated from South China Sea.</title>
        <authorList>
            <person name="Huang H."/>
            <person name="Mo K."/>
            <person name="Hu Y."/>
        </authorList>
    </citation>
    <scope>NUCLEOTIDE SEQUENCE</scope>
    <source>
        <strain evidence="1">IB182357</strain>
    </source>
</reference>